<evidence type="ECO:0000256" key="1">
    <source>
        <dbReference type="SAM" id="Phobius"/>
    </source>
</evidence>
<reference evidence="2 3" key="1">
    <citation type="submission" date="2017-04" db="EMBL/GenBank/DDBJ databases">
        <title>Compelte genome sequence of WV33.</title>
        <authorList>
            <person name="Lee P.C."/>
        </authorList>
    </citation>
    <scope>NUCLEOTIDE SEQUENCE [LARGE SCALE GENOMIC DNA]</scope>
    <source>
        <strain evidence="2 3">WV33</strain>
    </source>
</reference>
<keyword evidence="3" id="KW-1185">Reference proteome</keyword>
<protein>
    <submittedName>
        <fullName evidence="2">Uncharacterized protein</fullName>
    </submittedName>
</protein>
<sequence length="98" mass="10759">MNKSTLKLTLAILLLACLLPLPYGYFQLVRFLGMAGFGYLAILASGEEKKNEVIIYIALALLFQPFFKLALGRTIWNIVDVIIALGLLGSIALSSKKQ</sequence>
<keyword evidence="1" id="KW-0472">Membrane</keyword>
<keyword evidence="1" id="KW-0812">Transmembrane</keyword>
<proteinExistence type="predicted"/>
<gene>
    <name evidence="2" type="ORF">FFWV33_12285</name>
</gene>
<dbReference type="RefSeq" id="WP_108741168.1">
    <property type="nucleotide sequence ID" value="NZ_CP020918.1"/>
</dbReference>
<feature type="transmembrane region" description="Helical" evidence="1">
    <location>
        <begin position="78"/>
        <end position="95"/>
    </location>
</feature>
<name>A0A2S1LEW7_9FLAO</name>
<dbReference type="EMBL" id="CP020918">
    <property type="protein sequence ID" value="AWG22239.1"/>
    <property type="molecule type" value="Genomic_DNA"/>
</dbReference>
<dbReference type="Pfam" id="PF20619">
    <property type="entry name" value="DUF6804"/>
    <property type="match status" value="1"/>
</dbReference>
<dbReference type="KEGG" id="ffa:FFWV33_12285"/>
<accession>A0A2S1LEW7</accession>
<keyword evidence="1" id="KW-1133">Transmembrane helix</keyword>
<evidence type="ECO:0000313" key="3">
    <source>
        <dbReference type="Proteomes" id="UP000244527"/>
    </source>
</evidence>
<dbReference type="InterPro" id="IPR046548">
    <property type="entry name" value="DUF6804"/>
</dbReference>
<dbReference type="Proteomes" id="UP000244527">
    <property type="component" value="Chromosome"/>
</dbReference>
<evidence type="ECO:0000313" key="2">
    <source>
        <dbReference type="EMBL" id="AWG22239.1"/>
    </source>
</evidence>
<dbReference type="AlphaFoldDB" id="A0A2S1LEW7"/>
<dbReference type="OrthoDB" id="1082986at2"/>
<organism evidence="2 3">
    <name type="scientific">Flavobacterium faecale</name>
    <dbReference type="NCBI Taxonomy" id="1355330"/>
    <lineage>
        <taxon>Bacteria</taxon>
        <taxon>Pseudomonadati</taxon>
        <taxon>Bacteroidota</taxon>
        <taxon>Flavobacteriia</taxon>
        <taxon>Flavobacteriales</taxon>
        <taxon>Flavobacteriaceae</taxon>
        <taxon>Flavobacterium</taxon>
    </lineage>
</organism>